<evidence type="ECO:0000256" key="6">
    <source>
        <dbReference type="SAM" id="Phobius"/>
    </source>
</evidence>
<dbReference type="RefSeq" id="WP_312001178.1">
    <property type="nucleotide sequence ID" value="NZ_JAUSUY010000013.1"/>
</dbReference>
<evidence type="ECO:0000256" key="5">
    <source>
        <dbReference type="ARBA" id="ARBA00023136"/>
    </source>
</evidence>
<dbReference type="InterPro" id="IPR038766">
    <property type="entry name" value="Membrane_comp_ABC_pdt"/>
</dbReference>
<dbReference type="InterPro" id="IPR003838">
    <property type="entry name" value="ABC3_permease_C"/>
</dbReference>
<evidence type="ECO:0000313" key="9">
    <source>
        <dbReference type="Proteomes" id="UP001248709"/>
    </source>
</evidence>
<gene>
    <name evidence="8" type="ORF">J2Z22_003168</name>
</gene>
<feature type="transmembrane region" description="Helical" evidence="6">
    <location>
        <begin position="354"/>
        <end position="374"/>
    </location>
</feature>
<evidence type="ECO:0000259" key="7">
    <source>
        <dbReference type="Pfam" id="PF02687"/>
    </source>
</evidence>
<organism evidence="8 9">
    <name type="scientific">Paenibacillus forsythiae</name>
    <dbReference type="NCBI Taxonomy" id="365616"/>
    <lineage>
        <taxon>Bacteria</taxon>
        <taxon>Bacillati</taxon>
        <taxon>Bacillota</taxon>
        <taxon>Bacilli</taxon>
        <taxon>Bacillales</taxon>
        <taxon>Paenibacillaceae</taxon>
        <taxon>Paenibacillus</taxon>
    </lineage>
</organism>
<feature type="transmembrane region" description="Helical" evidence="6">
    <location>
        <begin position="738"/>
        <end position="762"/>
    </location>
</feature>
<accession>A0ABU3HD63</accession>
<keyword evidence="9" id="KW-1185">Reference proteome</keyword>
<proteinExistence type="predicted"/>
<feature type="transmembrane region" description="Helical" evidence="6">
    <location>
        <begin position="426"/>
        <end position="449"/>
    </location>
</feature>
<feature type="transmembrane region" description="Helical" evidence="6">
    <location>
        <begin position="313"/>
        <end position="334"/>
    </location>
</feature>
<dbReference type="Proteomes" id="UP001248709">
    <property type="component" value="Unassembled WGS sequence"/>
</dbReference>
<comment type="subcellular location">
    <subcellularLocation>
        <location evidence="1">Cell membrane</location>
        <topology evidence="1">Multi-pass membrane protein</topology>
    </subcellularLocation>
</comment>
<feature type="domain" description="ABC3 transporter permease C-terminal" evidence="7">
    <location>
        <begin position="263"/>
        <end position="374"/>
    </location>
</feature>
<dbReference type="PANTHER" id="PTHR30287:SF2">
    <property type="entry name" value="BLL1001 PROTEIN"/>
    <property type="match status" value="1"/>
</dbReference>
<keyword evidence="2" id="KW-1003">Cell membrane</keyword>
<dbReference type="Pfam" id="PF02687">
    <property type="entry name" value="FtsX"/>
    <property type="match status" value="2"/>
</dbReference>
<sequence>MAVNHLALSMLRKHKSSAVILFVLLLLTVLVMNTGLTIFLRLNAFYEAKTAELSGADFAANLPDDGSLDKKKAFLLDQPGIAKLESEESLALNEIQFSYNGGVLSTLPVFLNADTGRTLSPLRLTERLPDAQGPQIYAPYILKSGGGYKLGDSLTLTDSSLKRRSYIIGGFFQDTLLGNTLGGSLKFYLPHREFAALKAELGGNHYIFLSVQTANGAHPGKLTDTFNKTFPMDPTSSSILADTDSMSLNYTLPLTLISLVLVAFAAVVLLVAGVVVRFRVASGIEDDMESIGALKAIGYTGRQITAALFLQQFVILCIAGAAGAVLAWAVLPLLGNMISSSVGLLWTQTADPRISALGFAAVSVFVCAVTYSSARKALKVTPLTALRKGITTHSFKRNRFSLEQAKGSLQLSLGLKRMLNRFRQNALVAVIIGGLTFTSLCSFILYFNLAKDSSFIYRFIGMEQCDVMVVAEAGPSAGKIFTEIENMDGVKKTGMLDRLYAGLEGRSVLMNVSSDYGGLDWETLYEGRQPVYDNEISISGVMSQRLDKRIGDLVKVSLGGKSGEYLITGLTQQFGNAESASVTLEGLRRIHPEYRQNSLSIYLQGTDSKEFIRKVKAEYGKHLLMVMDVRATLASQIGSLVNAVFLVTAVVMAATVLVVALILFLVIHTLIVKQRTEFGILKALGYTTRQLMLQVGFGFVPVVAAGVAAGGLAGALLTNGFLSLLFARSGIFNANFRIPALPVAAICAGFAAAACLIILLIARRIKPIAPRALLAD</sequence>
<dbReference type="PANTHER" id="PTHR30287">
    <property type="entry name" value="MEMBRANE COMPONENT OF PREDICTED ABC SUPERFAMILY METABOLITE UPTAKE TRANSPORTER"/>
    <property type="match status" value="1"/>
</dbReference>
<keyword evidence="3 6" id="KW-0812">Transmembrane</keyword>
<evidence type="ECO:0000256" key="4">
    <source>
        <dbReference type="ARBA" id="ARBA00022989"/>
    </source>
</evidence>
<protein>
    <submittedName>
        <fullName evidence="8">ABC transport system permease protein</fullName>
    </submittedName>
</protein>
<feature type="transmembrane region" description="Helical" evidence="6">
    <location>
        <begin position="254"/>
        <end position="276"/>
    </location>
</feature>
<evidence type="ECO:0000256" key="1">
    <source>
        <dbReference type="ARBA" id="ARBA00004651"/>
    </source>
</evidence>
<evidence type="ECO:0000256" key="2">
    <source>
        <dbReference type="ARBA" id="ARBA00022475"/>
    </source>
</evidence>
<feature type="domain" description="ABC3 transporter permease C-terminal" evidence="7">
    <location>
        <begin position="650"/>
        <end position="763"/>
    </location>
</feature>
<feature type="transmembrane region" description="Helical" evidence="6">
    <location>
        <begin position="691"/>
        <end position="718"/>
    </location>
</feature>
<comment type="caution">
    <text evidence="8">The sequence shown here is derived from an EMBL/GenBank/DDBJ whole genome shotgun (WGS) entry which is preliminary data.</text>
</comment>
<dbReference type="EMBL" id="JAUSUY010000013">
    <property type="protein sequence ID" value="MDT3427605.1"/>
    <property type="molecule type" value="Genomic_DNA"/>
</dbReference>
<name>A0ABU3HD63_9BACL</name>
<keyword evidence="5 6" id="KW-0472">Membrane</keyword>
<reference evidence="8 9" key="1">
    <citation type="submission" date="2023-07" db="EMBL/GenBank/DDBJ databases">
        <title>Genomic Encyclopedia of Type Strains, Phase IV (KMG-IV): sequencing the most valuable type-strain genomes for metagenomic binning, comparative biology and taxonomic classification.</title>
        <authorList>
            <person name="Goeker M."/>
        </authorList>
    </citation>
    <scope>NUCLEOTIDE SEQUENCE [LARGE SCALE GENOMIC DNA]</scope>
    <source>
        <strain evidence="8 9">T98</strain>
    </source>
</reference>
<keyword evidence="4 6" id="KW-1133">Transmembrane helix</keyword>
<evidence type="ECO:0000256" key="3">
    <source>
        <dbReference type="ARBA" id="ARBA00022692"/>
    </source>
</evidence>
<evidence type="ECO:0000313" key="8">
    <source>
        <dbReference type="EMBL" id="MDT3427605.1"/>
    </source>
</evidence>
<feature type="transmembrane region" description="Helical" evidence="6">
    <location>
        <begin position="643"/>
        <end position="671"/>
    </location>
</feature>
<feature type="transmembrane region" description="Helical" evidence="6">
    <location>
        <begin position="18"/>
        <end position="40"/>
    </location>
</feature>